<evidence type="ECO:0000313" key="8">
    <source>
        <dbReference type="Proteomes" id="UP000192940"/>
    </source>
</evidence>
<dbReference type="SMART" id="SM01043">
    <property type="entry name" value="BTAD"/>
    <property type="match status" value="1"/>
</dbReference>
<accession>A0A1X7GQW2</accession>
<dbReference type="InterPro" id="IPR011006">
    <property type="entry name" value="CheY-like_superfamily"/>
</dbReference>
<dbReference type="STRING" id="1313296.SAMN05661091_0961"/>
<dbReference type="Pfam" id="PF03704">
    <property type="entry name" value="BTAD"/>
    <property type="match status" value="1"/>
</dbReference>
<dbReference type="SUPFAM" id="SSF46894">
    <property type="entry name" value="C-terminal effector domain of the bipartite response regulators"/>
    <property type="match status" value="1"/>
</dbReference>
<organism evidence="7 8">
    <name type="scientific">Paenibacillus uliginis N3/975</name>
    <dbReference type="NCBI Taxonomy" id="1313296"/>
    <lineage>
        <taxon>Bacteria</taxon>
        <taxon>Bacillati</taxon>
        <taxon>Bacillota</taxon>
        <taxon>Bacilli</taxon>
        <taxon>Bacillales</taxon>
        <taxon>Paenibacillaceae</taxon>
        <taxon>Paenibacillus</taxon>
    </lineage>
</organism>
<dbReference type="Gene3D" id="1.10.10.10">
    <property type="entry name" value="Winged helix-like DNA-binding domain superfamily/Winged helix DNA-binding domain"/>
    <property type="match status" value="1"/>
</dbReference>
<dbReference type="Gene3D" id="1.25.40.10">
    <property type="entry name" value="Tetratricopeptide repeat domain"/>
    <property type="match status" value="1"/>
</dbReference>
<dbReference type="InterPro" id="IPR001789">
    <property type="entry name" value="Sig_transdc_resp-reg_receiver"/>
</dbReference>
<proteinExistence type="predicted"/>
<evidence type="ECO:0000256" key="3">
    <source>
        <dbReference type="ARBA" id="ARBA00023125"/>
    </source>
</evidence>
<keyword evidence="8" id="KW-1185">Reference proteome</keyword>
<dbReference type="InterPro" id="IPR005158">
    <property type="entry name" value="BTAD"/>
</dbReference>
<dbReference type="PROSITE" id="PS50110">
    <property type="entry name" value="RESPONSE_REGULATORY"/>
    <property type="match status" value="1"/>
</dbReference>
<name>A0A1X7GQW2_9BACL</name>
<evidence type="ECO:0000313" key="7">
    <source>
        <dbReference type="EMBL" id="SMF73402.1"/>
    </source>
</evidence>
<evidence type="ECO:0000256" key="5">
    <source>
        <dbReference type="PROSITE-ProRule" id="PRU00169"/>
    </source>
</evidence>
<sequence>MTLENVRKVSETMIPMFKLRNIWAPFLGKIESDDGREGGRRGKMDLKVIVVDDEWLALKKMEKLLVERSELDVKVELVGIFNDPYQALELAQQEKVDIAFLDVQMPEIDGFELAERFQQIQPHIRIIFVTAYQEYAVKAFEMNALDYLLKPVHQTRLATTLKRAVESNVTSKPLPKDAAPLTLCCLQSLHYIDTLGNVRFFPWKTLKAPELFAYLVYYRNKTVSKQMLIDLLWPGYDAERATAQLYTAIYQIRKIIKAAGLDLEIKYKDEGYRMVWGTLRLDVDDWENDVRQAAEVTPDTLDNHLSIKARYTGDFLEEHRYLWAEYEQDRIRLIWLDHVKQIAECYISQGQYTEAILLYQEMKEKVPDMEEGYFGLMKVHALLNHQAEVRKQFQLISNIFKEEFDVPPSKELTDWYEQWNNDIQRLNLKIGRM</sequence>
<dbReference type="SUPFAM" id="SSF48452">
    <property type="entry name" value="TPR-like"/>
    <property type="match status" value="1"/>
</dbReference>
<dbReference type="PANTHER" id="PTHR35807:SF2">
    <property type="entry name" value="TRANSCRIPTIONAL ACTIVATOR DOMAIN"/>
    <property type="match status" value="1"/>
</dbReference>
<dbReference type="InterPro" id="IPR036388">
    <property type="entry name" value="WH-like_DNA-bd_sf"/>
</dbReference>
<evidence type="ECO:0000259" key="6">
    <source>
        <dbReference type="PROSITE" id="PS50110"/>
    </source>
</evidence>
<keyword evidence="4" id="KW-0804">Transcription</keyword>
<dbReference type="SMART" id="SM00448">
    <property type="entry name" value="REC"/>
    <property type="match status" value="1"/>
</dbReference>
<dbReference type="AlphaFoldDB" id="A0A1X7GQW2"/>
<evidence type="ECO:0000256" key="1">
    <source>
        <dbReference type="ARBA" id="ARBA00023012"/>
    </source>
</evidence>
<keyword evidence="3" id="KW-0238">DNA-binding</keyword>
<dbReference type="InterPro" id="IPR051677">
    <property type="entry name" value="AfsR-DnrI-RedD_regulator"/>
</dbReference>
<dbReference type="PANTHER" id="PTHR35807">
    <property type="entry name" value="TRANSCRIPTIONAL REGULATOR REDD-RELATED"/>
    <property type="match status" value="1"/>
</dbReference>
<dbReference type="Gene3D" id="3.40.50.2300">
    <property type="match status" value="1"/>
</dbReference>
<dbReference type="GO" id="GO:0003677">
    <property type="term" value="F:DNA binding"/>
    <property type="evidence" value="ECO:0007669"/>
    <property type="project" value="UniProtKB-KW"/>
</dbReference>
<evidence type="ECO:0000256" key="4">
    <source>
        <dbReference type="ARBA" id="ARBA00023163"/>
    </source>
</evidence>
<evidence type="ECO:0000256" key="2">
    <source>
        <dbReference type="ARBA" id="ARBA00023015"/>
    </source>
</evidence>
<dbReference type="GO" id="GO:0000160">
    <property type="term" value="P:phosphorelay signal transduction system"/>
    <property type="evidence" value="ECO:0007669"/>
    <property type="project" value="UniProtKB-KW"/>
</dbReference>
<dbReference type="GO" id="GO:0006355">
    <property type="term" value="P:regulation of DNA-templated transcription"/>
    <property type="evidence" value="ECO:0007669"/>
    <property type="project" value="InterPro"/>
</dbReference>
<dbReference type="InterPro" id="IPR016032">
    <property type="entry name" value="Sig_transdc_resp-reg_C-effctor"/>
</dbReference>
<dbReference type="EMBL" id="LT840184">
    <property type="protein sequence ID" value="SMF73402.1"/>
    <property type="molecule type" value="Genomic_DNA"/>
</dbReference>
<dbReference type="SUPFAM" id="SSF52172">
    <property type="entry name" value="CheY-like"/>
    <property type="match status" value="1"/>
</dbReference>
<dbReference type="InterPro" id="IPR011990">
    <property type="entry name" value="TPR-like_helical_dom_sf"/>
</dbReference>
<feature type="modified residue" description="4-aspartylphosphate" evidence="5">
    <location>
        <position position="102"/>
    </location>
</feature>
<protein>
    <submittedName>
        <fullName evidence="7">Two-component response regulator, SAPR family, consists of REC, wHTH and BTAD domains</fullName>
    </submittedName>
</protein>
<gene>
    <name evidence="7" type="ORF">SAMN05661091_0961</name>
</gene>
<keyword evidence="1" id="KW-0902">Two-component regulatory system</keyword>
<reference evidence="7 8" key="1">
    <citation type="submission" date="2017-04" db="EMBL/GenBank/DDBJ databases">
        <authorList>
            <person name="Afonso C.L."/>
            <person name="Miller P.J."/>
            <person name="Scott M.A."/>
            <person name="Spackman E."/>
            <person name="Goraichik I."/>
            <person name="Dimitrov K.M."/>
            <person name="Suarez D.L."/>
            <person name="Swayne D.E."/>
        </authorList>
    </citation>
    <scope>NUCLEOTIDE SEQUENCE [LARGE SCALE GENOMIC DNA]</scope>
    <source>
        <strain evidence="7 8">N3/975</strain>
    </source>
</reference>
<keyword evidence="5" id="KW-0597">Phosphoprotein</keyword>
<feature type="domain" description="Response regulatory" evidence="6">
    <location>
        <begin position="47"/>
        <end position="165"/>
    </location>
</feature>
<dbReference type="Pfam" id="PF00072">
    <property type="entry name" value="Response_reg"/>
    <property type="match status" value="1"/>
</dbReference>
<dbReference type="Proteomes" id="UP000192940">
    <property type="component" value="Chromosome I"/>
</dbReference>
<keyword evidence="2" id="KW-0805">Transcription regulation</keyword>